<organism evidence="2 3">
    <name type="scientific">Methylacidiphilum caldifontis</name>
    <dbReference type="NCBI Taxonomy" id="2795386"/>
    <lineage>
        <taxon>Bacteria</taxon>
        <taxon>Pseudomonadati</taxon>
        <taxon>Verrucomicrobiota</taxon>
        <taxon>Methylacidiphilae</taxon>
        <taxon>Methylacidiphilales</taxon>
        <taxon>Methylacidiphilaceae</taxon>
        <taxon>Methylacidiphilum (ex Ratnadevi et al. 2023)</taxon>
    </lineage>
</organism>
<evidence type="ECO:0000256" key="1">
    <source>
        <dbReference type="SAM" id="Phobius"/>
    </source>
</evidence>
<accession>A0A4Y8PGU0</accession>
<reference evidence="2 3" key="1">
    <citation type="submission" date="2016-05" db="EMBL/GenBank/DDBJ databases">
        <title>Diversity and Homogeneity among Thermoacidophilic Verrucomicrobia Methanotrophs Linked with Geographical Origin.</title>
        <authorList>
            <person name="Erikstad H.-A."/>
            <person name="Smestad N.B."/>
            <person name="Ceballos R.M."/>
            <person name="Birkeland N.-K."/>
        </authorList>
    </citation>
    <scope>NUCLEOTIDE SEQUENCE [LARGE SCALE GENOMIC DNA]</scope>
    <source>
        <strain evidence="2 3">Phi</strain>
    </source>
</reference>
<proteinExistence type="predicted"/>
<name>A0A4Y8PGU0_9BACT</name>
<keyword evidence="1" id="KW-1133">Transmembrane helix</keyword>
<keyword evidence="1" id="KW-0812">Transmembrane</keyword>
<feature type="transmembrane region" description="Helical" evidence="1">
    <location>
        <begin position="36"/>
        <end position="55"/>
    </location>
</feature>
<dbReference type="AlphaFoldDB" id="A0A4Y8PGU0"/>
<dbReference type="EMBL" id="LXQC01000079">
    <property type="protein sequence ID" value="TFE71281.1"/>
    <property type="molecule type" value="Genomic_DNA"/>
</dbReference>
<evidence type="ECO:0000313" key="2">
    <source>
        <dbReference type="EMBL" id="TFE71281.1"/>
    </source>
</evidence>
<keyword evidence="3" id="KW-1185">Reference proteome</keyword>
<evidence type="ECO:0000313" key="3">
    <source>
        <dbReference type="Proteomes" id="UP000297713"/>
    </source>
</evidence>
<keyword evidence="1" id="KW-0472">Membrane</keyword>
<gene>
    <name evidence="2" type="ORF">A7Q10_04685</name>
</gene>
<dbReference type="OrthoDB" id="196702at2"/>
<sequence>MLKVILMDNNYKNFEHHHSYDRVTSRFKKELDTTSLSIILALVIGYILFILFLNFDHFIPYLRPESEIFDIPPTPF</sequence>
<comment type="caution">
    <text evidence="2">The sequence shown here is derived from an EMBL/GenBank/DDBJ whole genome shotgun (WGS) entry which is preliminary data.</text>
</comment>
<protein>
    <submittedName>
        <fullName evidence="2">Uncharacterized protein</fullName>
    </submittedName>
</protein>
<dbReference type="Proteomes" id="UP000297713">
    <property type="component" value="Unassembled WGS sequence"/>
</dbReference>